<name>A0A3E2GVP7_SCYLI</name>
<dbReference type="OrthoDB" id="5419752at2759"/>
<feature type="domain" description="SRP9" evidence="2">
    <location>
        <begin position="5"/>
        <end position="113"/>
    </location>
</feature>
<keyword evidence="4" id="KW-1185">Reference proteome</keyword>
<dbReference type="PANTHER" id="PTHR12834:SF12">
    <property type="entry name" value="SIGNAL RECOGNITION PARTICLE 9 KDA PROTEIN"/>
    <property type="match status" value="1"/>
</dbReference>
<feature type="non-terminal residue" evidence="3">
    <location>
        <position position="175"/>
    </location>
</feature>
<dbReference type="GO" id="GO:0005786">
    <property type="term" value="C:signal recognition particle, endoplasmic reticulum targeting"/>
    <property type="evidence" value="ECO:0007669"/>
    <property type="project" value="TreeGrafter"/>
</dbReference>
<organism evidence="3 4">
    <name type="scientific">Scytalidium lignicola</name>
    <name type="common">Hyphomycete</name>
    <dbReference type="NCBI Taxonomy" id="5539"/>
    <lineage>
        <taxon>Eukaryota</taxon>
        <taxon>Fungi</taxon>
        <taxon>Dikarya</taxon>
        <taxon>Ascomycota</taxon>
        <taxon>Pezizomycotina</taxon>
        <taxon>Leotiomycetes</taxon>
        <taxon>Leotiomycetes incertae sedis</taxon>
        <taxon>Scytalidium</taxon>
    </lineage>
</organism>
<dbReference type="InterPro" id="IPR039914">
    <property type="entry name" value="SRP9-like"/>
</dbReference>
<dbReference type="EMBL" id="NCSJ02000397">
    <property type="protein sequence ID" value="RFU24833.1"/>
    <property type="molecule type" value="Genomic_DNA"/>
</dbReference>
<dbReference type="OMA" id="YETNKGA"/>
<feature type="region of interest" description="Disordered" evidence="1">
    <location>
        <begin position="33"/>
        <end position="79"/>
    </location>
</feature>
<protein>
    <recommendedName>
        <fullName evidence="2">SRP9 domain-containing protein</fullName>
    </recommendedName>
</protein>
<feature type="non-terminal residue" evidence="3">
    <location>
        <position position="1"/>
    </location>
</feature>
<proteinExistence type="predicted"/>
<dbReference type="AlphaFoldDB" id="A0A3E2GVP7"/>
<feature type="compositionally biased region" description="Polar residues" evidence="1">
    <location>
        <begin position="52"/>
        <end position="69"/>
    </location>
</feature>
<sequence length="175" mass="18385">MPYLETAQDWLTQSTLLLQARPTTTRITTKYNIAHADPSKKSKRQRRPPKTNPNTDAPTSTTPAEQAQNAAPRGTLTLKTYDLASNTTLKYRTTRGAEVSRLIQILGRVARPMCGLPEVKEEVGDAAATAGDAMVLDGGSGSGVATPLTEAAKPKGGAGQQGGAGGKKGKKKGKK</sequence>
<dbReference type="InterPro" id="IPR039432">
    <property type="entry name" value="SRP9_dom"/>
</dbReference>
<comment type="caution">
    <text evidence="3">The sequence shown here is derived from an EMBL/GenBank/DDBJ whole genome shotgun (WGS) entry which is preliminary data.</text>
</comment>
<evidence type="ECO:0000259" key="2">
    <source>
        <dbReference type="Pfam" id="PF05486"/>
    </source>
</evidence>
<dbReference type="Proteomes" id="UP000258309">
    <property type="component" value="Unassembled WGS sequence"/>
</dbReference>
<accession>A0A3E2GVP7</accession>
<evidence type="ECO:0000313" key="3">
    <source>
        <dbReference type="EMBL" id="RFU24833.1"/>
    </source>
</evidence>
<evidence type="ECO:0000313" key="4">
    <source>
        <dbReference type="Proteomes" id="UP000258309"/>
    </source>
</evidence>
<dbReference type="PANTHER" id="PTHR12834">
    <property type="entry name" value="SIGNAL RECOGNITION PARTICLE 9 KDA PROTEIN"/>
    <property type="match status" value="1"/>
</dbReference>
<gene>
    <name evidence="3" type="ORF">B7463_g11502</name>
</gene>
<dbReference type="GO" id="GO:0006614">
    <property type="term" value="P:SRP-dependent cotranslational protein targeting to membrane"/>
    <property type="evidence" value="ECO:0007669"/>
    <property type="project" value="InterPro"/>
</dbReference>
<feature type="region of interest" description="Disordered" evidence="1">
    <location>
        <begin position="138"/>
        <end position="175"/>
    </location>
</feature>
<dbReference type="STRING" id="5539.A0A3E2GVP7"/>
<reference evidence="3 4" key="1">
    <citation type="submission" date="2018-05" db="EMBL/GenBank/DDBJ databases">
        <title>Draft genome sequence of Scytalidium lignicola DSM 105466, a ubiquitous saprotrophic fungus.</title>
        <authorList>
            <person name="Buettner E."/>
            <person name="Gebauer A.M."/>
            <person name="Hofrichter M."/>
            <person name="Liers C."/>
            <person name="Kellner H."/>
        </authorList>
    </citation>
    <scope>NUCLEOTIDE SEQUENCE [LARGE SCALE GENOMIC DNA]</scope>
    <source>
        <strain evidence="3 4">DSM 105466</strain>
    </source>
</reference>
<dbReference type="Pfam" id="PF05486">
    <property type="entry name" value="SRP9-21"/>
    <property type="match status" value="1"/>
</dbReference>
<feature type="compositionally biased region" description="Gly residues" evidence="1">
    <location>
        <begin position="156"/>
        <end position="166"/>
    </location>
</feature>
<evidence type="ECO:0000256" key="1">
    <source>
        <dbReference type="SAM" id="MobiDB-lite"/>
    </source>
</evidence>